<dbReference type="GO" id="GO:0016020">
    <property type="term" value="C:membrane"/>
    <property type="evidence" value="ECO:0007669"/>
    <property type="project" value="UniProtKB-SubCell"/>
</dbReference>
<dbReference type="OMA" id="FAYIISP"/>
<dbReference type="SUPFAM" id="SSF81321">
    <property type="entry name" value="Family A G protein-coupled receptor-like"/>
    <property type="match status" value="2"/>
</dbReference>
<sequence length="289" mass="33300">MKTQNLTSFSEFHLLGFSEDTDLQLILFGLFLSMYLVTVLGNLLIILAVISDSHLHTPMYFFLSNLSFSDICFISTTVPKMIVDNLTQNRVISYEDCLTQMSFYILFVCMDHMLLTVMGYDRFIRNMQAINQTAVSKFFLLELTDDPELLFLIFYLFLSMYLVTMIGNLLIILAVSSDSHLHTPMYFFLSNLSFSDNCLITCTVPKMLANTVAQDWSIFYTGCLSQVCSVLVFGGLESFLLTVMAYDRYVAICHPLRFRTCWQDPDVVAHDKWRLNRDLNEKDFEKSAL</sequence>
<feature type="domain" description="G-protein coupled receptors family 1 profile" evidence="9">
    <location>
        <begin position="167"/>
        <end position="289"/>
    </location>
</feature>
<feature type="transmembrane region" description="Helical" evidence="8">
    <location>
        <begin position="218"/>
        <end position="241"/>
    </location>
</feature>
<dbReference type="GO" id="GO:0004930">
    <property type="term" value="F:G protein-coupled receptor activity"/>
    <property type="evidence" value="ECO:0007669"/>
    <property type="project" value="UniProtKB-KW"/>
</dbReference>
<feature type="transmembrane region" description="Helical" evidence="8">
    <location>
        <begin position="62"/>
        <end position="82"/>
    </location>
</feature>
<keyword evidence="4 7" id="KW-0297">G-protein coupled receptor</keyword>
<accession>A0A091EM08</accession>
<dbReference type="FunFam" id="1.20.1070.10:FF:000410">
    <property type="entry name" value="Olfactory receptor 1348"/>
    <property type="match status" value="1"/>
</dbReference>
<keyword evidence="3 8" id="KW-1133">Transmembrane helix</keyword>
<evidence type="ECO:0000256" key="4">
    <source>
        <dbReference type="ARBA" id="ARBA00023040"/>
    </source>
</evidence>
<dbReference type="PROSITE" id="PS50262">
    <property type="entry name" value="G_PROTEIN_RECEP_F1_2"/>
    <property type="match status" value="2"/>
</dbReference>
<proteinExistence type="inferred from homology"/>
<evidence type="ECO:0000313" key="10">
    <source>
        <dbReference type="EMBL" id="KFO36636.1"/>
    </source>
</evidence>
<dbReference type="InterPro" id="IPR000276">
    <property type="entry name" value="GPCR_Rhodpsn"/>
</dbReference>
<feature type="transmembrane region" description="Helical" evidence="8">
    <location>
        <begin position="149"/>
        <end position="175"/>
    </location>
</feature>
<evidence type="ECO:0000256" key="8">
    <source>
        <dbReference type="SAM" id="Phobius"/>
    </source>
</evidence>
<dbReference type="PROSITE" id="PS00237">
    <property type="entry name" value="G_PROTEIN_RECEP_F1_1"/>
    <property type="match status" value="1"/>
</dbReference>
<keyword evidence="2 7" id="KW-0812">Transmembrane</keyword>
<evidence type="ECO:0000256" key="5">
    <source>
        <dbReference type="ARBA" id="ARBA00023136"/>
    </source>
</evidence>
<evidence type="ECO:0000256" key="3">
    <source>
        <dbReference type="ARBA" id="ARBA00022989"/>
    </source>
</evidence>
<evidence type="ECO:0000313" key="11">
    <source>
        <dbReference type="Proteomes" id="UP000028990"/>
    </source>
</evidence>
<evidence type="ECO:0000259" key="9">
    <source>
        <dbReference type="PROSITE" id="PS50262"/>
    </source>
</evidence>
<gene>
    <name evidence="10" type="ORF">H920_01961</name>
</gene>
<evidence type="ECO:0000256" key="1">
    <source>
        <dbReference type="ARBA" id="ARBA00004141"/>
    </source>
</evidence>
<dbReference type="STRING" id="885580.ENSFDAP00000007636"/>
<dbReference type="PRINTS" id="PR00237">
    <property type="entry name" value="GPCRRHODOPSN"/>
</dbReference>
<name>A0A091EM08_FUKDA</name>
<reference evidence="10 11" key="1">
    <citation type="submission" date="2013-11" db="EMBL/GenBank/DDBJ databases">
        <title>The Damaraland mole rat (Fukomys damarensis) genome and evolution of African mole rats.</title>
        <authorList>
            <person name="Gladyshev V.N."/>
            <person name="Fang X."/>
        </authorList>
    </citation>
    <scope>NUCLEOTIDE SEQUENCE [LARGE SCALE GENOMIC DNA]</scope>
    <source>
        <tissue evidence="10">Liver</tissue>
    </source>
</reference>
<feature type="transmembrane region" description="Helical" evidence="8">
    <location>
        <begin position="25"/>
        <end position="50"/>
    </location>
</feature>
<comment type="similarity">
    <text evidence="7">Belongs to the G-protein coupled receptor 1 family.</text>
</comment>
<keyword evidence="6 7" id="KW-0675">Receptor</keyword>
<evidence type="ECO:0000256" key="7">
    <source>
        <dbReference type="RuleBase" id="RU000688"/>
    </source>
</evidence>
<comment type="subcellular location">
    <subcellularLocation>
        <location evidence="1">Membrane</location>
        <topology evidence="1">Multi-pass membrane protein</topology>
    </subcellularLocation>
</comment>
<dbReference type="Proteomes" id="UP000028990">
    <property type="component" value="Unassembled WGS sequence"/>
</dbReference>
<dbReference type="PANTHER" id="PTHR48001">
    <property type="entry name" value="OLFACTORY RECEPTOR"/>
    <property type="match status" value="1"/>
</dbReference>
<keyword evidence="7" id="KW-0807">Transducer</keyword>
<keyword evidence="11" id="KW-1185">Reference proteome</keyword>
<feature type="domain" description="G-protein coupled receptors family 1 profile" evidence="9">
    <location>
        <begin position="41"/>
        <end position="124"/>
    </location>
</feature>
<feature type="transmembrane region" description="Helical" evidence="8">
    <location>
        <begin position="102"/>
        <end position="120"/>
    </location>
</feature>
<evidence type="ECO:0000256" key="2">
    <source>
        <dbReference type="ARBA" id="ARBA00022692"/>
    </source>
</evidence>
<dbReference type="InterPro" id="IPR017452">
    <property type="entry name" value="GPCR_Rhodpsn_7TM"/>
</dbReference>
<dbReference type="Gene3D" id="1.20.1070.10">
    <property type="entry name" value="Rhodopsin 7-helix transmembrane proteins"/>
    <property type="match status" value="2"/>
</dbReference>
<dbReference type="EMBL" id="KN121349">
    <property type="protein sequence ID" value="KFO36636.1"/>
    <property type="molecule type" value="Genomic_DNA"/>
</dbReference>
<protein>
    <submittedName>
        <fullName evidence="10">Olfactory receptor 7G2</fullName>
    </submittedName>
</protein>
<organism evidence="10 11">
    <name type="scientific">Fukomys damarensis</name>
    <name type="common">Damaraland mole rat</name>
    <name type="synonym">Cryptomys damarensis</name>
    <dbReference type="NCBI Taxonomy" id="885580"/>
    <lineage>
        <taxon>Eukaryota</taxon>
        <taxon>Metazoa</taxon>
        <taxon>Chordata</taxon>
        <taxon>Craniata</taxon>
        <taxon>Vertebrata</taxon>
        <taxon>Euteleostomi</taxon>
        <taxon>Mammalia</taxon>
        <taxon>Eutheria</taxon>
        <taxon>Euarchontoglires</taxon>
        <taxon>Glires</taxon>
        <taxon>Rodentia</taxon>
        <taxon>Hystricomorpha</taxon>
        <taxon>Bathyergidae</taxon>
        <taxon>Fukomys</taxon>
    </lineage>
</organism>
<dbReference type="Pfam" id="PF00001">
    <property type="entry name" value="7tm_1"/>
    <property type="match status" value="2"/>
</dbReference>
<dbReference type="AlphaFoldDB" id="A0A091EM08"/>
<keyword evidence="5 8" id="KW-0472">Membrane</keyword>
<evidence type="ECO:0000256" key="6">
    <source>
        <dbReference type="ARBA" id="ARBA00023170"/>
    </source>
</evidence>